<evidence type="ECO:0000313" key="2">
    <source>
        <dbReference type="EMBL" id="EKC45106.1"/>
    </source>
</evidence>
<accession>K1SCQ2</accession>
<dbReference type="AlphaFoldDB" id="K1SCQ2"/>
<keyword evidence="1" id="KW-0812">Transmembrane</keyword>
<keyword evidence="1" id="KW-1133">Transmembrane helix</keyword>
<evidence type="ECO:0000256" key="1">
    <source>
        <dbReference type="SAM" id="Phobius"/>
    </source>
</evidence>
<gene>
    <name evidence="2" type="ORF">OBE_17084</name>
</gene>
<dbReference type="Pfam" id="PF12730">
    <property type="entry name" value="ABC2_membrane_4"/>
    <property type="match status" value="1"/>
</dbReference>
<protein>
    <submittedName>
        <fullName evidence="2">Lantibiotic ABC transporter, permease protein</fullName>
    </submittedName>
</protein>
<feature type="transmembrane region" description="Helical" evidence="1">
    <location>
        <begin position="58"/>
        <end position="78"/>
    </location>
</feature>
<name>K1SCQ2_9ZZZZ</name>
<reference evidence="2" key="1">
    <citation type="journal article" date="2013" name="Environ. Microbiol.">
        <title>Microbiota from the distal guts of lean and obese adolescents exhibit partial functional redundancy besides clear differences in community structure.</title>
        <authorList>
            <person name="Ferrer M."/>
            <person name="Ruiz A."/>
            <person name="Lanza F."/>
            <person name="Haange S.B."/>
            <person name="Oberbach A."/>
            <person name="Till H."/>
            <person name="Bargiela R."/>
            <person name="Campoy C."/>
            <person name="Segura M.T."/>
            <person name="Richter M."/>
            <person name="von Bergen M."/>
            <person name="Seifert J."/>
            <person name="Suarez A."/>
        </authorList>
    </citation>
    <scope>NUCLEOTIDE SEQUENCE</scope>
</reference>
<sequence length="127" mass="14417">MWNLLKAELLKLRRCQILWVGLVALALCPLVQYGSQLIVEAEYRNPNYDFSTLFENVVWGNTQMFFPISLVMIGSWLIDRESTHDTLKNIMTIPVSMPKMLGPNSFGSGFLQSCWEYTALALPCLPG</sequence>
<dbReference type="EMBL" id="AJWZ01011475">
    <property type="protein sequence ID" value="EKC45106.1"/>
    <property type="molecule type" value="Genomic_DNA"/>
</dbReference>
<comment type="caution">
    <text evidence="2">The sequence shown here is derived from an EMBL/GenBank/DDBJ whole genome shotgun (WGS) entry which is preliminary data.</text>
</comment>
<organism evidence="2">
    <name type="scientific">human gut metagenome</name>
    <dbReference type="NCBI Taxonomy" id="408170"/>
    <lineage>
        <taxon>unclassified sequences</taxon>
        <taxon>metagenomes</taxon>
        <taxon>organismal metagenomes</taxon>
    </lineage>
</organism>
<keyword evidence="1" id="KW-0472">Membrane</keyword>
<proteinExistence type="predicted"/>